<keyword evidence="3" id="KW-1185">Reference proteome</keyword>
<dbReference type="InterPro" id="IPR027417">
    <property type="entry name" value="P-loop_NTPase"/>
</dbReference>
<dbReference type="Proteomes" id="UP000070544">
    <property type="component" value="Unassembled WGS sequence"/>
</dbReference>
<feature type="compositionally biased region" description="Basic and acidic residues" evidence="1">
    <location>
        <begin position="243"/>
        <end position="270"/>
    </location>
</feature>
<protein>
    <submittedName>
        <fullName evidence="2">Uncharacterized protein</fullName>
    </submittedName>
</protein>
<accession>A0A139ASH2</accession>
<dbReference type="Gene3D" id="3.40.50.300">
    <property type="entry name" value="P-loop containing nucleotide triphosphate hydrolases"/>
    <property type="match status" value="1"/>
</dbReference>
<feature type="region of interest" description="Disordered" evidence="1">
    <location>
        <begin position="226"/>
        <end position="279"/>
    </location>
</feature>
<evidence type="ECO:0000313" key="2">
    <source>
        <dbReference type="EMBL" id="KXS19649.1"/>
    </source>
</evidence>
<evidence type="ECO:0000256" key="1">
    <source>
        <dbReference type="SAM" id="MobiDB-lite"/>
    </source>
</evidence>
<organism evidence="2 3">
    <name type="scientific">Gonapodya prolifera (strain JEL478)</name>
    <name type="common">Monoblepharis prolifera</name>
    <dbReference type="NCBI Taxonomy" id="1344416"/>
    <lineage>
        <taxon>Eukaryota</taxon>
        <taxon>Fungi</taxon>
        <taxon>Fungi incertae sedis</taxon>
        <taxon>Chytridiomycota</taxon>
        <taxon>Chytridiomycota incertae sedis</taxon>
        <taxon>Monoblepharidomycetes</taxon>
        <taxon>Monoblepharidales</taxon>
        <taxon>Gonapodyaceae</taxon>
        <taxon>Gonapodya</taxon>
    </lineage>
</organism>
<feature type="compositionally biased region" description="Basic and acidic residues" evidence="1">
    <location>
        <begin position="226"/>
        <end position="236"/>
    </location>
</feature>
<evidence type="ECO:0000313" key="3">
    <source>
        <dbReference type="Proteomes" id="UP000070544"/>
    </source>
</evidence>
<reference evidence="2 3" key="1">
    <citation type="journal article" date="2015" name="Genome Biol. Evol.">
        <title>Phylogenomic analyses indicate that early fungi evolved digesting cell walls of algal ancestors of land plants.</title>
        <authorList>
            <person name="Chang Y."/>
            <person name="Wang S."/>
            <person name="Sekimoto S."/>
            <person name="Aerts A.L."/>
            <person name="Choi C."/>
            <person name="Clum A."/>
            <person name="LaButti K.M."/>
            <person name="Lindquist E.A."/>
            <person name="Yee Ngan C."/>
            <person name="Ohm R.A."/>
            <person name="Salamov A.A."/>
            <person name="Grigoriev I.V."/>
            <person name="Spatafora J.W."/>
            <person name="Berbee M.L."/>
        </authorList>
    </citation>
    <scope>NUCLEOTIDE SEQUENCE [LARGE SCALE GENOMIC DNA]</scope>
    <source>
        <strain evidence="2 3">JEL478</strain>
    </source>
</reference>
<dbReference type="EMBL" id="KQ965738">
    <property type="protein sequence ID" value="KXS19649.1"/>
    <property type="molecule type" value="Genomic_DNA"/>
</dbReference>
<proteinExistence type="predicted"/>
<gene>
    <name evidence="2" type="ORF">M427DRAFT_29062</name>
</gene>
<name>A0A139ASH2_GONPJ</name>
<feature type="compositionally biased region" description="Pro residues" evidence="1">
    <location>
        <begin position="112"/>
        <end position="128"/>
    </location>
</feature>
<feature type="region of interest" description="Disordered" evidence="1">
    <location>
        <begin position="112"/>
        <end position="190"/>
    </location>
</feature>
<sequence>MAPSPEISILALLPPDVAARLDGEPELQEYVGSAVTDFAEAGATTGPAGWDVEELVKTLSPFLVEVGMSEEDVATVCSEFVEKCREALGGAGSGGAATRSSNGHAVVIAEPPPLAPPPAAADKMPPPFTSVSGSASRICGEASMPVQETAAPTSKKKARGTAPRAESGSGVSGDAATVANPSAAAGREKPTIVGLTQQSRFHAESITTDNKDNLLESLAKHLESLLGADGERREAEREDAEQSGDREKAAGKELVEAEKEEEERRSELARVEAGGDADKATDEAKAYNLISSVWERLREVSSRVLVQSHNGHFLNLIAVEIIFSKDKQLRYYEGNYDEFMNQREEELAKKVKQQENLD</sequence>
<dbReference type="AlphaFoldDB" id="A0A139ASH2"/>